<dbReference type="AlphaFoldDB" id="A0A6B1G3F2"/>
<keyword evidence="4 16" id="KW-0645">Protease</keyword>
<dbReference type="EMBL" id="VYDA01000503">
    <property type="protein sequence ID" value="MYH62838.1"/>
    <property type="molecule type" value="Genomic_DNA"/>
</dbReference>
<evidence type="ECO:0000256" key="12">
    <source>
        <dbReference type="PROSITE-ProRule" id="PRU00703"/>
    </source>
</evidence>
<keyword evidence="6" id="KW-0479">Metal-binding</keyword>
<comment type="similarity">
    <text evidence="3">Belongs to the peptidase M50B family.</text>
</comment>
<dbReference type="SMART" id="SM00116">
    <property type="entry name" value="CBS"/>
    <property type="match status" value="2"/>
</dbReference>
<evidence type="ECO:0000256" key="2">
    <source>
        <dbReference type="ARBA" id="ARBA00004141"/>
    </source>
</evidence>
<feature type="domain" description="CBS" evidence="15">
    <location>
        <begin position="376"/>
        <end position="435"/>
    </location>
</feature>
<dbReference type="InterPro" id="IPR008915">
    <property type="entry name" value="Peptidase_M50"/>
</dbReference>
<keyword evidence="10" id="KW-0482">Metalloprotease</keyword>
<dbReference type="Gene3D" id="3.10.580.10">
    <property type="entry name" value="CBS-domain"/>
    <property type="match status" value="1"/>
</dbReference>
<dbReference type="CDD" id="cd06164">
    <property type="entry name" value="S2P-M50_SpoIVFB_CBS"/>
    <property type="match status" value="1"/>
</dbReference>
<evidence type="ECO:0000256" key="7">
    <source>
        <dbReference type="ARBA" id="ARBA00022801"/>
    </source>
</evidence>
<dbReference type="GO" id="GO:0006508">
    <property type="term" value="P:proteolysis"/>
    <property type="evidence" value="ECO:0007669"/>
    <property type="project" value="UniProtKB-KW"/>
</dbReference>
<feature type="transmembrane region" description="Helical" evidence="14">
    <location>
        <begin position="69"/>
        <end position="92"/>
    </location>
</feature>
<sequence length="462" mass="50030">MATATASTAFPPCGHRVRALRATRASRATCSAVEQRCPPRRRMAGAGRRGKKPMMRGIQMGSSLKIARIWGIEIQAHWSFVLILVYGAYLFSRNTRDVLTGAIYGVVVILLLFVCVVLHEFGHAITAKYFGVNVPYITLLPIGGVAQLERMPRKPMQEFLIAIAGPAVNFVLAALLLPVALLVVSMNMRTGTMGALIWSLMRAAQSMSLGGLLLTLAGTNLVLGIFNLLPAFPMDGGRILRALLALRLRYIPATRIAVLIGRGMAILFAIWGIFGGGIFLLLVAFFVYVGGRGELEAVQSRYVLKDFSARQAVNKDAHVLYTSEPISRAVDYIMTSYQGDFPVHDLGNNLVGVLTRPRLVATLRGQGQEGRVVDVMIPRARVPVTSGDTTLADVWEQMLERGSRVIIVQDGDQFLGLITLDDISELIQVMGAAKEREDTIAGGPGSPTAASAPEARSTLDMN</sequence>
<keyword evidence="11 14" id="KW-0472">Membrane</keyword>
<dbReference type="Pfam" id="PF02163">
    <property type="entry name" value="Peptidase_M50"/>
    <property type="match status" value="1"/>
</dbReference>
<proteinExistence type="inferred from homology"/>
<dbReference type="GO" id="GO:0008237">
    <property type="term" value="F:metallopeptidase activity"/>
    <property type="evidence" value="ECO:0007669"/>
    <property type="project" value="UniProtKB-KW"/>
</dbReference>
<feature type="compositionally biased region" description="Low complexity" evidence="13">
    <location>
        <begin position="446"/>
        <end position="455"/>
    </location>
</feature>
<feature type="region of interest" description="Disordered" evidence="13">
    <location>
        <begin position="437"/>
        <end position="462"/>
    </location>
</feature>
<evidence type="ECO:0000256" key="4">
    <source>
        <dbReference type="ARBA" id="ARBA00022670"/>
    </source>
</evidence>
<accession>A0A6B1G3F2</accession>
<reference evidence="16" key="1">
    <citation type="submission" date="2019-09" db="EMBL/GenBank/DDBJ databases">
        <title>Characterisation of the sponge microbiome using genome-centric metagenomics.</title>
        <authorList>
            <person name="Engelberts J.P."/>
            <person name="Robbins S.J."/>
            <person name="De Goeij J.M."/>
            <person name="Aranda M."/>
            <person name="Bell S.C."/>
            <person name="Webster N.S."/>
        </authorList>
    </citation>
    <scope>NUCLEOTIDE SEQUENCE</scope>
    <source>
        <strain evidence="16">SB0675_bin_29</strain>
    </source>
</reference>
<comment type="caution">
    <text evidence="16">The sequence shown here is derived from an EMBL/GenBank/DDBJ whole genome shotgun (WGS) entry which is preliminary data.</text>
</comment>
<dbReference type="PANTHER" id="PTHR39188">
    <property type="entry name" value="MEMBRANE-ASSOCIATED ZINC METALLOPROTEASE M50B"/>
    <property type="match status" value="1"/>
</dbReference>
<gene>
    <name evidence="16" type="ORF">F4148_14160</name>
</gene>
<evidence type="ECO:0000256" key="5">
    <source>
        <dbReference type="ARBA" id="ARBA00022692"/>
    </source>
</evidence>
<evidence type="ECO:0000256" key="10">
    <source>
        <dbReference type="ARBA" id="ARBA00023049"/>
    </source>
</evidence>
<evidence type="ECO:0000256" key="9">
    <source>
        <dbReference type="ARBA" id="ARBA00022989"/>
    </source>
</evidence>
<dbReference type="PROSITE" id="PS51371">
    <property type="entry name" value="CBS"/>
    <property type="match status" value="1"/>
</dbReference>
<keyword evidence="12" id="KW-0129">CBS domain</keyword>
<feature type="transmembrane region" description="Helical" evidence="14">
    <location>
        <begin position="265"/>
        <end position="291"/>
    </location>
</feature>
<keyword evidence="8" id="KW-0862">Zinc</keyword>
<dbReference type="InterPro" id="IPR000644">
    <property type="entry name" value="CBS_dom"/>
</dbReference>
<keyword evidence="9 14" id="KW-1133">Transmembrane helix</keyword>
<dbReference type="InterPro" id="IPR046342">
    <property type="entry name" value="CBS_dom_sf"/>
</dbReference>
<dbReference type="CDD" id="cd02205">
    <property type="entry name" value="CBS_pair_SF"/>
    <property type="match status" value="1"/>
</dbReference>
<dbReference type="GO" id="GO:0016020">
    <property type="term" value="C:membrane"/>
    <property type="evidence" value="ECO:0007669"/>
    <property type="project" value="UniProtKB-SubCell"/>
</dbReference>
<dbReference type="SUPFAM" id="SSF54631">
    <property type="entry name" value="CBS-domain pair"/>
    <property type="match status" value="1"/>
</dbReference>
<evidence type="ECO:0000256" key="1">
    <source>
        <dbReference type="ARBA" id="ARBA00001947"/>
    </source>
</evidence>
<name>A0A6B1G3F2_9CHLR</name>
<feature type="transmembrane region" description="Helical" evidence="14">
    <location>
        <begin position="98"/>
        <end position="118"/>
    </location>
</feature>
<evidence type="ECO:0000256" key="11">
    <source>
        <dbReference type="ARBA" id="ARBA00023136"/>
    </source>
</evidence>
<evidence type="ECO:0000313" key="16">
    <source>
        <dbReference type="EMBL" id="MYH62838.1"/>
    </source>
</evidence>
<keyword evidence="7" id="KW-0378">Hydrolase</keyword>
<evidence type="ECO:0000259" key="15">
    <source>
        <dbReference type="PROSITE" id="PS51371"/>
    </source>
</evidence>
<dbReference type="GO" id="GO:0046872">
    <property type="term" value="F:metal ion binding"/>
    <property type="evidence" value="ECO:0007669"/>
    <property type="project" value="UniProtKB-KW"/>
</dbReference>
<evidence type="ECO:0000256" key="14">
    <source>
        <dbReference type="SAM" id="Phobius"/>
    </source>
</evidence>
<feature type="transmembrane region" description="Helical" evidence="14">
    <location>
        <begin position="160"/>
        <end position="186"/>
    </location>
</feature>
<keyword evidence="5 14" id="KW-0812">Transmembrane</keyword>
<evidence type="ECO:0000256" key="13">
    <source>
        <dbReference type="SAM" id="MobiDB-lite"/>
    </source>
</evidence>
<dbReference type="PANTHER" id="PTHR39188:SF3">
    <property type="entry name" value="STAGE IV SPORULATION PROTEIN FB"/>
    <property type="match status" value="1"/>
</dbReference>
<feature type="transmembrane region" description="Helical" evidence="14">
    <location>
        <begin position="207"/>
        <end position="229"/>
    </location>
</feature>
<evidence type="ECO:0000256" key="8">
    <source>
        <dbReference type="ARBA" id="ARBA00022833"/>
    </source>
</evidence>
<evidence type="ECO:0000256" key="3">
    <source>
        <dbReference type="ARBA" id="ARBA00007931"/>
    </source>
</evidence>
<feature type="transmembrane region" description="Helical" evidence="14">
    <location>
        <begin position="130"/>
        <end position="148"/>
    </location>
</feature>
<dbReference type="Pfam" id="PF00571">
    <property type="entry name" value="CBS"/>
    <property type="match status" value="1"/>
</dbReference>
<evidence type="ECO:0000256" key="6">
    <source>
        <dbReference type="ARBA" id="ARBA00022723"/>
    </source>
</evidence>
<organism evidence="16">
    <name type="scientific">Caldilineaceae bacterium SB0675_bin_29</name>
    <dbReference type="NCBI Taxonomy" id="2605266"/>
    <lineage>
        <taxon>Bacteria</taxon>
        <taxon>Bacillati</taxon>
        <taxon>Chloroflexota</taxon>
        <taxon>Caldilineae</taxon>
        <taxon>Caldilineales</taxon>
        <taxon>Caldilineaceae</taxon>
    </lineage>
</organism>
<comment type="subcellular location">
    <subcellularLocation>
        <location evidence="2">Membrane</location>
        <topology evidence="2">Multi-pass membrane protein</topology>
    </subcellularLocation>
</comment>
<comment type="cofactor">
    <cofactor evidence="1">
        <name>Zn(2+)</name>
        <dbReference type="ChEBI" id="CHEBI:29105"/>
    </cofactor>
</comment>
<protein>
    <submittedName>
        <fullName evidence="16">Site-2 protease family protein</fullName>
    </submittedName>
</protein>